<dbReference type="PANTHER" id="PTHR43719:SF30">
    <property type="entry name" value="TWO-COMPONENT SYSTEM RESPONSE REGULATOR"/>
    <property type="match status" value="1"/>
</dbReference>
<evidence type="ECO:0000256" key="2">
    <source>
        <dbReference type="PROSITE-ProRule" id="PRU00169"/>
    </source>
</evidence>
<keyword evidence="1 2" id="KW-0597">Phosphoprotein</keyword>
<dbReference type="Gene3D" id="3.30.450.20">
    <property type="entry name" value="PAS domain"/>
    <property type="match status" value="2"/>
</dbReference>
<keyword evidence="8" id="KW-1185">Reference proteome</keyword>
<dbReference type="PROSITE" id="PS50110">
    <property type="entry name" value="RESPONSE_REGULATORY"/>
    <property type="match status" value="1"/>
</dbReference>
<dbReference type="PRINTS" id="PR00344">
    <property type="entry name" value="BCTRLSENSOR"/>
</dbReference>
<dbReference type="SMART" id="SM00387">
    <property type="entry name" value="HATPase_c"/>
    <property type="match status" value="1"/>
</dbReference>
<dbReference type="SUPFAM" id="SSF55874">
    <property type="entry name" value="ATPase domain of HSP90 chaperone/DNA topoisomerase II/histidine kinase"/>
    <property type="match status" value="1"/>
</dbReference>
<dbReference type="InterPro" id="IPR035965">
    <property type="entry name" value="PAS-like_dom_sf"/>
</dbReference>
<dbReference type="Proteomes" id="UP000235786">
    <property type="component" value="Unassembled WGS sequence"/>
</dbReference>
<dbReference type="Pfam" id="PF13188">
    <property type="entry name" value="PAS_8"/>
    <property type="match status" value="2"/>
</dbReference>
<dbReference type="SMART" id="SM00091">
    <property type="entry name" value="PAS"/>
    <property type="match status" value="2"/>
</dbReference>
<dbReference type="SMART" id="SM00388">
    <property type="entry name" value="HisKA"/>
    <property type="match status" value="1"/>
</dbReference>
<dbReference type="Pfam" id="PF00072">
    <property type="entry name" value="Response_reg"/>
    <property type="match status" value="1"/>
</dbReference>
<dbReference type="SUPFAM" id="SSF52172">
    <property type="entry name" value="CheY-like"/>
    <property type="match status" value="1"/>
</dbReference>
<dbReference type="SUPFAM" id="SSF47384">
    <property type="entry name" value="Homodimeric domain of signal transducing histidine kinase"/>
    <property type="match status" value="1"/>
</dbReference>
<dbReference type="InterPro" id="IPR004358">
    <property type="entry name" value="Sig_transdc_His_kin-like_C"/>
</dbReference>
<dbReference type="InterPro" id="IPR036890">
    <property type="entry name" value="HATPase_C_sf"/>
</dbReference>
<dbReference type="InterPro" id="IPR011006">
    <property type="entry name" value="CheY-like_superfamily"/>
</dbReference>
<feature type="region of interest" description="Disordered" evidence="3">
    <location>
        <begin position="187"/>
        <end position="226"/>
    </location>
</feature>
<evidence type="ECO:0000313" key="8">
    <source>
        <dbReference type="Proteomes" id="UP000235786"/>
    </source>
</evidence>
<feature type="compositionally biased region" description="Low complexity" evidence="3">
    <location>
        <begin position="197"/>
        <end position="219"/>
    </location>
</feature>
<feature type="compositionally biased region" description="Basic and acidic residues" evidence="3">
    <location>
        <begin position="999"/>
        <end position="1017"/>
    </location>
</feature>
<dbReference type="Gene3D" id="1.10.287.130">
    <property type="match status" value="1"/>
</dbReference>
<sequence length="1025" mass="114974">MVHRHLKRARGDYGDAGQTSGSEGNAFPAASASFLISSLSKEAQADHGHPDLEQGIDVPEDGQPHVPLGDIGIKELLEHDSRPTFILDLHALGQAVNGRMPVVFVNRSLRFFDELRNVIEAETFYPPTHLPTKQLEAAAAADANFKAWSTSVPNFDGSTDGYLPRHSFRGMYWTSSTLRGRWRVVSGSQVPNQRQPSHGTAARSSRSTSRSLETSTGGSASTDLTDSDLFPEELTLNQKLADSESKFRVLTELNPVGMYYLNPKGDILYCNDMWYEITGHPRGLEGEMSFMNVISELDHPLITEEWTRLTNQKGRRTFALRLRNPWIDEATGTPRQKWILCSCDQEFDEEGNIKTIMGCITDISAQKFAEESAVARANLVEKLALRTQEAAQHERNFQQMAELAPCGMFTFDPEGTITWANPQWYEMTGHSRTQHYPMSILNCIEQEDHPVFHEHWKRLTVSKEEVTSELRLKKPWIKKEESKESVHDTTWMLFLAIPQLDDEGNLTKVLGCTTDISHFKWAESVQLQSRLQAEEAKRQQETFIDMTSHEMRNPLSAIMLCADGIANSLLEFQSLKVEDQKVMSQSLVENNLDAAQTIVLCARHQKRIIDDVLTLSKLNSAMLHVTPVQVQVETTVRRTLKMFEGELIADDIEMTFVLEKSYHQAQIDWVYCDPVRLTQIFINLLTNAIKFTRSESKRKIMVSLGASLSKPPKDSAPHIQWFPSKNSHSHRDLTLAPDWGFGPQVYLYFAVKDTGRGLDEEEKTKLFHRFSQASPRTHVQYGGSGLGLFISRELTELQGGEIGVESSAGVGSTFAFFIKARKANGENSPNPGTPSSRTGHGSAINVTMDTMSLVPPKTRRNYHILLVEDNLINQKVLSKQLRTAGCVVHVANHGGEALDFLSKTTLWNDNCQNGPRMELSIILMDLEMPIMDGLSCTRRIRDLEREGKIVGPVPIIAVTANTRVEQMEQALEAGMDDIVAKPFQIPELMQKTDQLVRKLGSPDDIKSEPETKSEPAIKAEFGNSI</sequence>
<feature type="compositionally biased region" description="Basic and acidic residues" evidence="3">
    <location>
        <begin position="43"/>
        <end position="52"/>
    </location>
</feature>
<feature type="region of interest" description="Disordered" evidence="3">
    <location>
        <begin position="999"/>
        <end position="1025"/>
    </location>
</feature>
<feature type="domain" description="Histidine kinase" evidence="4">
    <location>
        <begin position="546"/>
        <end position="822"/>
    </location>
</feature>
<proteinExistence type="predicted"/>
<dbReference type="InterPro" id="IPR003594">
    <property type="entry name" value="HATPase_dom"/>
</dbReference>
<feature type="domain" description="Response regulatory" evidence="5">
    <location>
        <begin position="863"/>
        <end position="996"/>
    </location>
</feature>
<dbReference type="GO" id="GO:0000155">
    <property type="term" value="F:phosphorelay sensor kinase activity"/>
    <property type="evidence" value="ECO:0007669"/>
    <property type="project" value="InterPro"/>
</dbReference>
<dbReference type="InterPro" id="IPR005467">
    <property type="entry name" value="His_kinase_dom"/>
</dbReference>
<dbReference type="NCBIfam" id="TIGR00229">
    <property type="entry name" value="sensory_box"/>
    <property type="match status" value="2"/>
</dbReference>
<dbReference type="InterPro" id="IPR003661">
    <property type="entry name" value="HisK_dim/P_dom"/>
</dbReference>
<organism evidence="7 8">
    <name type="scientific">Hyaloscypha variabilis (strain UAMH 11265 / GT02V1 / F)</name>
    <name type="common">Meliniomyces variabilis</name>
    <dbReference type="NCBI Taxonomy" id="1149755"/>
    <lineage>
        <taxon>Eukaryota</taxon>
        <taxon>Fungi</taxon>
        <taxon>Dikarya</taxon>
        <taxon>Ascomycota</taxon>
        <taxon>Pezizomycotina</taxon>
        <taxon>Leotiomycetes</taxon>
        <taxon>Helotiales</taxon>
        <taxon>Hyaloscyphaceae</taxon>
        <taxon>Hyaloscypha</taxon>
        <taxon>Hyaloscypha variabilis</taxon>
    </lineage>
</organism>
<feature type="domain" description="PAS" evidence="6">
    <location>
        <begin position="393"/>
        <end position="464"/>
    </location>
</feature>
<dbReference type="InterPro" id="IPR058846">
    <property type="entry name" value="PAS-like"/>
</dbReference>
<evidence type="ECO:0000313" key="7">
    <source>
        <dbReference type="EMBL" id="PMD37377.1"/>
    </source>
</evidence>
<evidence type="ECO:0008006" key="9">
    <source>
        <dbReference type="Google" id="ProtNLM"/>
    </source>
</evidence>
<dbReference type="AlphaFoldDB" id="A0A2J6RFT4"/>
<feature type="compositionally biased region" description="Polar residues" evidence="3">
    <location>
        <begin position="825"/>
        <end position="843"/>
    </location>
</feature>
<dbReference type="Pfam" id="PF00512">
    <property type="entry name" value="HisKA"/>
    <property type="match status" value="1"/>
</dbReference>
<dbReference type="Pfam" id="PF02518">
    <property type="entry name" value="HATPase_c"/>
    <property type="match status" value="1"/>
</dbReference>
<accession>A0A2J6RFT4</accession>
<dbReference type="Gene3D" id="3.40.50.2300">
    <property type="match status" value="1"/>
</dbReference>
<evidence type="ECO:0000259" key="4">
    <source>
        <dbReference type="PROSITE" id="PS50109"/>
    </source>
</evidence>
<dbReference type="CDD" id="cd00082">
    <property type="entry name" value="HisKA"/>
    <property type="match status" value="1"/>
</dbReference>
<dbReference type="SMART" id="SM00448">
    <property type="entry name" value="REC"/>
    <property type="match status" value="1"/>
</dbReference>
<evidence type="ECO:0000259" key="6">
    <source>
        <dbReference type="PROSITE" id="PS50112"/>
    </source>
</evidence>
<name>A0A2J6RFT4_HYAVF</name>
<evidence type="ECO:0000256" key="3">
    <source>
        <dbReference type="SAM" id="MobiDB-lite"/>
    </source>
</evidence>
<dbReference type="PROSITE" id="PS50109">
    <property type="entry name" value="HIS_KIN"/>
    <property type="match status" value="1"/>
</dbReference>
<reference evidence="7 8" key="1">
    <citation type="submission" date="2016-04" db="EMBL/GenBank/DDBJ databases">
        <title>A degradative enzymes factory behind the ericoid mycorrhizal symbiosis.</title>
        <authorList>
            <consortium name="DOE Joint Genome Institute"/>
            <person name="Martino E."/>
            <person name="Morin E."/>
            <person name="Grelet G."/>
            <person name="Kuo A."/>
            <person name="Kohler A."/>
            <person name="Daghino S."/>
            <person name="Barry K."/>
            <person name="Choi C."/>
            <person name="Cichocki N."/>
            <person name="Clum A."/>
            <person name="Copeland A."/>
            <person name="Hainaut M."/>
            <person name="Haridas S."/>
            <person name="Labutti K."/>
            <person name="Lindquist E."/>
            <person name="Lipzen A."/>
            <person name="Khouja H.-R."/>
            <person name="Murat C."/>
            <person name="Ohm R."/>
            <person name="Olson A."/>
            <person name="Spatafora J."/>
            <person name="Veneault-Fourrey C."/>
            <person name="Henrissat B."/>
            <person name="Grigoriev I."/>
            <person name="Martin F."/>
            <person name="Perotto S."/>
        </authorList>
    </citation>
    <scope>NUCLEOTIDE SEQUENCE [LARGE SCALE GENOMIC DNA]</scope>
    <source>
        <strain evidence="7 8">F</strain>
    </source>
</reference>
<dbReference type="InterPro" id="IPR050956">
    <property type="entry name" value="2C_system_His_kinase"/>
</dbReference>
<dbReference type="CDD" id="cd00130">
    <property type="entry name" value="PAS"/>
    <property type="match status" value="2"/>
</dbReference>
<dbReference type="InterPro" id="IPR036097">
    <property type="entry name" value="HisK_dim/P_sf"/>
</dbReference>
<feature type="modified residue" description="4-aspartylphosphate" evidence="2">
    <location>
        <position position="925"/>
    </location>
</feature>
<dbReference type="EMBL" id="KZ613949">
    <property type="protein sequence ID" value="PMD37377.1"/>
    <property type="molecule type" value="Genomic_DNA"/>
</dbReference>
<evidence type="ECO:0000256" key="1">
    <source>
        <dbReference type="ARBA" id="ARBA00022553"/>
    </source>
</evidence>
<dbReference type="InterPro" id="IPR001789">
    <property type="entry name" value="Sig_transdc_resp-reg_receiver"/>
</dbReference>
<dbReference type="OrthoDB" id="60033at2759"/>
<feature type="region of interest" description="Disordered" evidence="3">
    <location>
        <begin position="823"/>
        <end position="843"/>
    </location>
</feature>
<dbReference type="InterPro" id="IPR000014">
    <property type="entry name" value="PAS"/>
</dbReference>
<dbReference type="Pfam" id="PF26131">
    <property type="entry name" value="PAS-like"/>
    <property type="match status" value="1"/>
</dbReference>
<dbReference type="PROSITE" id="PS50112">
    <property type="entry name" value="PAS"/>
    <property type="match status" value="1"/>
</dbReference>
<dbReference type="SUPFAM" id="SSF55785">
    <property type="entry name" value="PYP-like sensor domain (PAS domain)"/>
    <property type="match status" value="2"/>
</dbReference>
<feature type="region of interest" description="Disordered" evidence="3">
    <location>
        <begin position="43"/>
        <end position="62"/>
    </location>
</feature>
<feature type="region of interest" description="Disordered" evidence="3">
    <location>
        <begin position="1"/>
        <end position="24"/>
    </location>
</feature>
<gene>
    <name evidence="7" type="ORF">L207DRAFT_75100</name>
</gene>
<feature type="compositionally biased region" description="Polar residues" evidence="3">
    <location>
        <begin position="187"/>
        <end position="196"/>
    </location>
</feature>
<protein>
    <recommendedName>
        <fullName evidence="9">Aerobic respiration control sensor protein arcB</fullName>
    </recommendedName>
</protein>
<evidence type="ECO:0000259" key="5">
    <source>
        <dbReference type="PROSITE" id="PS50110"/>
    </source>
</evidence>
<dbReference type="PANTHER" id="PTHR43719">
    <property type="entry name" value="TWO-COMPONENT HISTIDINE KINASE"/>
    <property type="match status" value="1"/>
</dbReference>
<dbReference type="CDD" id="cd17546">
    <property type="entry name" value="REC_hyHK_CKI1_RcsC-like"/>
    <property type="match status" value="1"/>
</dbReference>
<dbReference type="STRING" id="1149755.A0A2J6RFT4"/>
<dbReference type="Gene3D" id="3.30.565.10">
    <property type="entry name" value="Histidine kinase-like ATPase, C-terminal domain"/>
    <property type="match status" value="1"/>
</dbReference>